<evidence type="ECO:0000256" key="2">
    <source>
        <dbReference type="ARBA" id="ARBA00004613"/>
    </source>
</evidence>
<evidence type="ECO:0000256" key="4">
    <source>
        <dbReference type="ARBA" id="ARBA00012682"/>
    </source>
</evidence>
<dbReference type="EMBL" id="KZ679131">
    <property type="protein sequence ID" value="PTB76705.1"/>
    <property type="molecule type" value="Genomic_DNA"/>
</dbReference>
<accession>A0A2T4C582</accession>
<evidence type="ECO:0000313" key="12">
    <source>
        <dbReference type="Proteomes" id="UP000240760"/>
    </source>
</evidence>
<dbReference type="EC" id="1.15.1.1" evidence="4"/>
<feature type="chain" id="PRO_5015674246" description="superoxide dismutase" evidence="9">
    <location>
        <begin position="21"/>
        <end position="314"/>
    </location>
</feature>
<dbReference type="AlphaFoldDB" id="A0A2T4C582"/>
<dbReference type="SUPFAM" id="SSF49329">
    <property type="entry name" value="Cu,Zn superoxide dismutase-like"/>
    <property type="match status" value="1"/>
</dbReference>
<keyword evidence="12" id="KW-1185">Reference proteome</keyword>
<reference evidence="11 12" key="1">
    <citation type="submission" date="2016-07" db="EMBL/GenBank/DDBJ databases">
        <title>Multiple horizontal gene transfer events from other fungi enriched the ability of initially mycotrophic Trichoderma (Ascomycota) to feed on dead plant biomass.</title>
        <authorList>
            <consortium name="DOE Joint Genome Institute"/>
            <person name="Aerts A."/>
            <person name="Atanasova L."/>
            <person name="Chenthamara K."/>
            <person name="Zhang J."/>
            <person name="Grujic M."/>
            <person name="Henrissat B."/>
            <person name="Kuo A."/>
            <person name="Salamov A."/>
            <person name="Lipzen A."/>
            <person name="Labutti K."/>
            <person name="Barry K."/>
            <person name="Miao Y."/>
            <person name="Rahimi M.J."/>
            <person name="Shen Q."/>
            <person name="Grigoriev I.V."/>
            <person name="Kubicek C.P."/>
            <person name="Druzhinina I.S."/>
        </authorList>
    </citation>
    <scope>NUCLEOTIDE SEQUENCE [LARGE SCALE GENOMIC DNA]</scope>
    <source>
        <strain evidence="11 12">ATCC 18648</strain>
    </source>
</reference>
<proteinExistence type="inferred from homology"/>
<evidence type="ECO:0000256" key="8">
    <source>
        <dbReference type="SAM" id="MobiDB-lite"/>
    </source>
</evidence>
<feature type="region of interest" description="Disordered" evidence="8">
    <location>
        <begin position="215"/>
        <end position="243"/>
    </location>
</feature>
<evidence type="ECO:0000256" key="7">
    <source>
        <dbReference type="ARBA" id="ARBA00049204"/>
    </source>
</evidence>
<dbReference type="Gene3D" id="2.60.40.200">
    <property type="entry name" value="Superoxide dismutase, copper/zinc binding domain"/>
    <property type="match status" value="1"/>
</dbReference>
<comment type="similarity">
    <text evidence="3">Belongs to the Cu-Zn superoxide dismutase family.</text>
</comment>
<dbReference type="GO" id="GO:0005576">
    <property type="term" value="C:extracellular region"/>
    <property type="evidence" value="ECO:0007669"/>
    <property type="project" value="UniProtKB-SubCell"/>
</dbReference>
<evidence type="ECO:0000256" key="5">
    <source>
        <dbReference type="ARBA" id="ARBA00022525"/>
    </source>
</evidence>
<feature type="region of interest" description="Disordered" evidence="8">
    <location>
        <begin position="262"/>
        <end position="284"/>
    </location>
</feature>
<sequence length="314" mass="31972">MRPSGFLTVLSATLFGCVAAEDAPVVIDNPQGVEFKASLPKKPFFAGAALVGNVKGSVSATAGPAGKGVRFRVQFENLPKTGGPFLYHIHEEPAVNGNCTSTLAHLDPYHRGETPACNASEPQTCQVGDLSGKYGKITSDPFVAEYFDLYTSLQPGSPAYFGNRSIVVHYANKTRLTCANFAKLPVSAATTAPSTTGAHHTAIHGPLATGGAQHNLTGSHSTASHHNLTGPHHTFTASPHQATGAAAPSDVYTLTSVVTVPGSPTTASSTTTTDAGSGGASATSSVVPFPGAASGNRVSLSLLGGVVAAVFFSL</sequence>
<evidence type="ECO:0000256" key="6">
    <source>
        <dbReference type="ARBA" id="ARBA00022862"/>
    </source>
</evidence>
<dbReference type="STRING" id="983965.A0A2T4C582"/>
<evidence type="ECO:0000259" key="10">
    <source>
        <dbReference type="Pfam" id="PF00080"/>
    </source>
</evidence>
<gene>
    <name evidence="11" type="ORF">M440DRAFT_1421803</name>
</gene>
<evidence type="ECO:0000256" key="9">
    <source>
        <dbReference type="SAM" id="SignalP"/>
    </source>
</evidence>
<dbReference type="PROSITE" id="PS51257">
    <property type="entry name" value="PROKAR_LIPOPROTEIN"/>
    <property type="match status" value="1"/>
</dbReference>
<dbReference type="InterPro" id="IPR001424">
    <property type="entry name" value="SOD_Cu_Zn_dom"/>
</dbReference>
<comment type="subcellular location">
    <subcellularLocation>
        <location evidence="1">Cell envelope</location>
    </subcellularLocation>
    <subcellularLocation>
        <location evidence="2">Secreted</location>
    </subcellularLocation>
</comment>
<evidence type="ECO:0000256" key="3">
    <source>
        <dbReference type="ARBA" id="ARBA00010457"/>
    </source>
</evidence>
<feature type="compositionally biased region" description="Polar residues" evidence="8">
    <location>
        <begin position="215"/>
        <end position="227"/>
    </location>
</feature>
<dbReference type="Proteomes" id="UP000240760">
    <property type="component" value="Unassembled WGS sequence"/>
</dbReference>
<feature type="signal peptide" evidence="9">
    <location>
        <begin position="1"/>
        <end position="20"/>
    </location>
</feature>
<dbReference type="GO" id="GO:0004784">
    <property type="term" value="F:superoxide dismutase activity"/>
    <property type="evidence" value="ECO:0007669"/>
    <property type="project" value="UniProtKB-EC"/>
</dbReference>
<dbReference type="InterPro" id="IPR036423">
    <property type="entry name" value="SOD-like_Cu/Zn_dom_sf"/>
</dbReference>
<dbReference type="GO" id="GO:0046872">
    <property type="term" value="F:metal ion binding"/>
    <property type="evidence" value="ECO:0007669"/>
    <property type="project" value="InterPro"/>
</dbReference>
<comment type="catalytic activity">
    <reaction evidence="7">
        <text>2 superoxide + 2 H(+) = H2O2 + O2</text>
        <dbReference type="Rhea" id="RHEA:20696"/>
        <dbReference type="ChEBI" id="CHEBI:15378"/>
        <dbReference type="ChEBI" id="CHEBI:15379"/>
        <dbReference type="ChEBI" id="CHEBI:16240"/>
        <dbReference type="ChEBI" id="CHEBI:18421"/>
        <dbReference type="EC" id="1.15.1.1"/>
    </reaction>
</comment>
<dbReference type="FunFam" id="2.60.40.200:FF:000007">
    <property type="entry name" value="Cell surface Cu-only superoxide dismutase 5"/>
    <property type="match status" value="1"/>
</dbReference>
<dbReference type="OrthoDB" id="159229at2759"/>
<name>A0A2T4C582_TRILO</name>
<keyword evidence="6" id="KW-0049">Antioxidant</keyword>
<organism evidence="11 12">
    <name type="scientific">Trichoderma longibrachiatum ATCC 18648</name>
    <dbReference type="NCBI Taxonomy" id="983965"/>
    <lineage>
        <taxon>Eukaryota</taxon>
        <taxon>Fungi</taxon>
        <taxon>Dikarya</taxon>
        <taxon>Ascomycota</taxon>
        <taxon>Pezizomycotina</taxon>
        <taxon>Sordariomycetes</taxon>
        <taxon>Hypocreomycetidae</taxon>
        <taxon>Hypocreales</taxon>
        <taxon>Hypocreaceae</taxon>
        <taxon>Trichoderma</taxon>
    </lineage>
</organism>
<dbReference type="Pfam" id="PF00080">
    <property type="entry name" value="Sod_Cu"/>
    <property type="match status" value="1"/>
</dbReference>
<protein>
    <recommendedName>
        <fullName evidence="4">superoxide dismutase</fullName>
        <ecNumber evidence="4">1.15.1.1</ecNumber>
    </recommendedName>
</protein>
<feature type="domain" description="Superoxide dismutase copper/zinc binding" evidence="10">
    <location>
        <begin position="54"/>
        <end position="172"/>
    </location>
</feature>
<evidence type="ECO:0000256" key="1">
    <source>
        <dbReference type="ARBA" id="ARBA00004196"/>
    </source>
</evidence>
<keyword evidence="5" id="KW-0964">Secreted</keyword>
<keyword evidence="9" id="KW-0732">Signal</keyword>
<evidence type="ECO:0000313" key="11">
    <source>
        <dbReference type="EMBL" id="PTB76705.1"/>
    </source>
</evidence>